<evidence type="ECO:0000256" key="3">
    <source>
        <dbReference type="ARBA" id="ARBA00023002"/>
    </source>
</evidence>
<dbReference type="Proteomes" id="UP000035642">
    <property type="component" value="Unassembled WGS sequence"/>
</dbReference>
<dbReference type="InterPro" id="IPR005475">
    <property type="entry name" value="Transketolase-like_Pyr-bd"/>
</dbReference>
<evidence type="ECO:0000313" key="11">
    <source>
        <dbReference type="Proteomes" id="UP000035642"/>
    </source>
</evidence>
<evidence type="ECO:0000259" key="9">
    <source>
        <dbReference type="Pfam" id="PF02779"/>
    </source>
</evidence>
<keyword evidence="5" id="KW-0496">Mitochondrion</keyword>
<feature type="domain" description="Transketolase C-terminal" evidence="10">
    <location>
        <begin position="111"/>
        <end position="184"/>
    </location>
</feature>
<comment type="catalytic activity">
    <reaction evidence="7">
        <text>N(6)-[(R)-lipoyl]-L-lysyl-[protein] + pyruvate + H(+) = N(6)-[(R)-S(8)-acetyldihydrolipoyl]-L-lysyl-[protein] + CO2</text>
        <dbReference type="Rhea" id="RHEA:19189"/>
        <dbReference type="Rhea" id="RHEA-COMP:10474"/>
        <dbReference type="Rhea" id="RHEA-COMP:10478"/>
        <dbReference type="ChEBI" id="CHEBI:15361"/>
        <dbReference type="ChEBI" id="CHEBI:15378"/>
        <dbReference type="ChEBI" id="CHEBI:16526"/>
        <dbReference type="ChEBI" id="CHEBI:83099"/>
        <dbReference type="ChEBI" id="CHEBI:83111"/>
        <dbReference type="EC" id="1.2.4.1"/>
    </reaction>
</comment>
<sequence length="211" mass="23187">SCPIVFRGPNGPAVGVAAQHTQDFSAWFAHCPGIKVVAPYSAEDAKGLLKAAIRDDNPVYEMIWHHVRVKMLSVILCSLLVVFLENEVLYGRSFPVSDEVLKDDFVVPIGVCKIERKGSDITIVSFSNGVELSLEAAEELGALGVSAEVVNLRTLRPLDFETIKSSVAKTRHLVTVEQGWPFAGSLRLFVNSPLLKYISVVLIFCVWNLFS</sequence>
<feature type="transmembrane region" description="Helical" evidence="8">
    <location>
        <begin position="194"/>
        <end position="210"/>
    </location>
</feature>
<dbReference type="WBParaSite" id="ACAC_0000511001-mRNA-1">
    <property type="protein sequence ID" value="ACAC_0000511001-mRNA-1"/>
    <property type="gene ID" value="ACAC_0000511001"/>
</dbReference>
<reference evidence="11" key="1">
    <citation type="submission" date="2012-09" db="EMBL/GenBank/DDBJ databases">
        <authorList>
            <person name="Martin A.A."/>
        </authorList>
    </citation>
    <scope>NUCLEOTIDE SEQUENCE</scope>
</reference>
<keyword evidence="8" id="KW-0812">Transmembrane</keyword>
<evidence type="ECO:0000256" key="8">
    <source>
        <dbReference type="SAM" id="Phobius"/>
    </source>
</evidence>
<dbReference type="Gene3D" id="3.40.50.920">
    <property type="match status" value="1"/>
</dbReference>
<dbReference type="STRING" id="6313.A0A0K0D4W5"/>
<reference evidence="12" key="2">
    <citation type="submission" date="2017-02" db="UniProtKB">
        <authorList>
            <consortium name="WormBaseParasite"/>
        </authorList>
    </citation>
    <scope>IDENTIFICATION</scope>
</reference>
<evidence type="ECO:0000256" key="4">
    <source>
        <dbReference type="ARBA" id="ARBA00023052"/>
    </source>
</evidence>
<dbReference type="InterPro" id="IPR027110">
    <property type="entry name" value="PDHB_mito-type"/>
</dbReference>
<dbReference type="GO" id="GO:0006086">
    <property type="term" value="P:pyruvate decarboxylation to acetyl-CoA"/>
    <property type="evidence" value="ECO:0007669"/>
    <property type="project" value="InterPro"/>
</dbReference>
<dbReference type="Pfam" id="PF02779">
    <property type="entry name" value="Transket_pyr"/>
    <property type="match status" value="1"/>
</dbReference>
<organism evidence="11 12">
    <name type="scientific">Angiostrongylus cantonensis</name>
    <name type="common">Rat lungworm</name>
    <dbReference type="NCBI Taxonomy" id="6313"/>
    <lineage>
        <taxon>Eukaryota</taxon>
        <taxon>Metazoa</taxon>
        <taxon>Ecdysozoa</taxon>
        <taxon>Nematoda</taxon>
        <taxon>Chromadorea</taxon>
        <taxon>Rhabditida</taxon>
        <taxon>Rhabditina</taxon>
        <taxon>Rhabditomorpha</taxon>
        <taxon>Strongyloidea</taxon>
        <taxon>Metastrongylidae</taxon>
        <taxon>Angiostrongylus</taxon>
    </lineage>
</organism>
<dbReference type="InterPro" id="IPR029061">
    <property type="entry name" value="THDP-binding"/>
</dbReference>
<dbReference type="AlphaFoldDB" id="A0A0K0D4W5"/>
<comment type="subcellular location">
    <subcellularLocation>
        <location evidence="2">Mitochondrion</location>
    </subcellularLocation>
</comment>
<dbReference type="SUPFAM" id="SSF52518">
    <property type="entry name" value="Thiamin diphosphate-binding fold (THDP-binding)"/>
    <property type="match status" value="1"/>
</dbReference>
<dbReference type="EC" id="1.2.4.1" evidence="7"/>
<keyword evidence="8" id="KW-1133">Transmembrane helix</keyword>
<dbReference type="InterPro" id="IPR033248">
    <property type="entry name" value="Transketolase_C"/>
</dbReference>
<comment type="function">
    <text evidence="7">The pyruvate dehydrogenase complex catalyzes the overall conversion of pyruvate to acetyl-CoA and CO2.</text>
</comment>
<evidence type="ECO:0000256" key="6">
    <source>
        <dbReference type="ARBA" id="ARBA00023317"/>
    </source>
</evidence>
<evidence type="ECO:0000313" key="12">
    <source>
        <dbReference type="WBParaSite" id="ACAC_0000511001-mRNA-1"/>
    </source>
</evidence>
<name>A0A0K0D4W5_ANGCA</name>
<dbReference type="Pfam" id="PF02780">
    <property type="entry name" value="Transketolase_C"/>
    <property type="match status" value="1"/>
</dbReference>
<dbReference type="PANTHER" id="PTHR11624">
    <property type="entry name" value="DEHYDROGENASE RELATED"/>
    <property type="match status" value="1"/>
</dbReference>
<accession>A0A0K0D4W5</accession>
<evidence type="ECO:0000256" key="1">
    <source>
        <dbReference type="ARBA" id="ARBA00001964"/>
    </source>
</evidence>
<keyword evidence="6 7" id="KW-0670">Pyruvate</keyword>
<evidence type="ECO:0000256" key="7">
    <source>
        <dbReference type="RuleBase" id="RU364074"/>
    </source>
</evidence>
<comment type="cofactor">
    <cofactor evidence="1 7">
        <name>thiamine diphosphate</name>
        <dbReference type="ChEBI" id="CHEBI:58937"/>
    </cofactor>
</comment>
<dbReference type="GO" id="GO:0005739">
    <property type="term" value="C:mitochondrion"/>
    <property type="evidence" value="ECO:0007669"/>
    <property type="project" value="UniProtKB-SubCell"/>
</dbReference>
<protein>
    <recommendedName>
        <fullName evidence="7">Pyruvate dehydrogenase E1 component subunit beta</fullName>
        <ecNumber evidence="7">1.2.4.1</ecNumber>
    </recommendedName>
</protein>
<evidence type="ECO:0000259" key="10">
    <source>
        <dbReference type="Pfam" id="PF02780"/>
    </source>
</evidence>
<proteinExistence type="predicted"/>
<dbReference type="PANTHER" id="PTHR11624:SF96">
    <property type="entry name" value="PYRUVATE DEHYDROGENASE E1 COMPONENT SUBUNIT BETA, MITOCHONDRIAL"/>
    <property type="match status" value="1"/>
</dbReference>
<dbReference type="GO" id="GO:0004739">
    <property type="term" value="F:pyruvate dehydrogenase (acetyl-transferring) activity"/>
    <property type="evidence" value="ECO:0007669"/>
    <property type="project" value="UniProtKB-UniRule"/>
</dbReference>
<keyword evidence="8" id="KW-0472">Membrane</keyword>
<evidence type="ECO:0000256" key="5">
    <source>
        <dbReference type="ARBA" id="ARBA00023128"/>
    </source>
</evidence>
<dbReference type="Gene3D" id="3.40.50.970">
    <property type="match status" value="1"/>
</dbReference>
<dbReference type="SUPFAM" id="SSF52922">
    <property type="entry name" value="TK C-terminal domain-like"/>
    <property type="match status" value="1"/>
</dbReference>
<keyword evidence="3 7" id="KW-0560">Oxidoreductase</keyword>
<feature type="domain" description="Transketolase-like pyrimidine-binding" evidence="9">
    <location>
        <begin position="2"/>
        <end position="60"/>
    </location>
</feature>
<evidence type="ECO:0000256" key="2">
    <source>
        <dbReference type="ARBA" id="ARBA00004173"/>
    </source>
</evidence>
<dbReference type="InterPro" id="IPR009014">
    <property type="entry name" value="Transketo_C/PFOR_II"/>
</dbReference>
<keyword evidence="4 7" id="KW-0786">Thiamine pyrophosphate</keyword>
<keyword evidence="11" id="KW-1185">Reference proteome</keyword>